<evidence type="ECO:0000256" key="1">
    <source>
        <dbReference type="SAM" id="MobiDB-lite"/>
    </source>
</evidence>
<evidence type="ECO:0000313" key="3">
    <source>
        <dbReference type="Proteomes" id="UP001623348"/>
    </source>
</evidence>
<proteinExistence type="predicted"/>
<comment type="caution">
    <text evidence="2">The sequence shown here is derived from an EMBL/GenBank/DDBJ whole genome shotgun (WGS) entry which is preliminary data.</text>
</comment>
<accession>A0ABC9WD52</accession>
<gene>
    <name evidence="2" type="ORF">GRJ2_000809200</name>
</gene>
<feature type="region of interest" description="Disordered" evidence="1">
    <location>
        <begin position="1"/>
        <end position="38"/>
    </location>
</feature>
<organism evidence="2 3">
    <name type="scientific">Grus japonensis</name>
    <name type="common">Japanese crane</name>
    <name type="synonym">Red-crowned crane</name>
    <dbReference type="NCBI Taxonomy" id="30415"/>
    <lineage>
        <taxon>Eukaryota</taxon>
        <taxon>Metazoa</taxon>
        <taxon>Chordata</taxon>
        <taxon>Craniata</taxon>
        <taxon>Vertebrata</taxon>
        <taxon>Euteleostomi</taxon>
        <taxon>Archelosauria</taxon>
        <taxon>Archosauria</taxon>
        <taxon>Dinosauria</taxon>
        <taxon>Saurischia</taxon>
        <taxon>Theropoda</taxon>
        <taxon>Coelurosauria</taxon>
        <taxon>Aves</taxon>
        <taxon>Neognathae</taxon>
        <taxon>Neoaves</taxon>
        <taxon>Gruiformes</taxon>
        <taxon>Gruidae</taxon>
        <taxon>Grus</taxon>
    </lineage>
</organism>
<sequence length="116" mass="12909">MPAGSKTDPPLAKTKPISNSGSASGITSLRRGEKMDQQLLQPEKGVQDFTLSLDKPHEVPIGPFPQPVQFPLDGSTTFWCINHSSQWCVISKLAEVAFYPIFQIIDEDVEQDWTQH</sequence>
<keyword evidence="3" id="KW-1185">Reference proteome</keyword>
<evidence type="ECO:0000313" key="2">
    <source>
        <dbReference type="EMBL" id="GAB0183439.1"/>
    </source>
</evidence>
<name>A0ABC9WD52_GRUJA</name>
<reference evidence="2 3" key="1">
    <citation type="submission" date="2024-06" db="EMBL/GenBank/DDBJ databases">
        <title>The draft genome of Grus japonensis, version 3.</title>
        <authorList>
            <person name="Nabeshima K."/>
            <person name="Suzuki S."/>
            <person name="Onuma M."/>
        </authorList>
    </citation>
    <scope>NUCLEOTIDE SEQUENCE [LARGE SCALE GENOMIC DNA]</scope>
    <source>
        <strain evidence="2 3">451A</strain>
    </source>
</reference>
<dbReference type="Proteomes" id="UP001623348">
    <property type="component" value="Unassembled WGS sequence"/>
</dbReference>
<feature type="compositionally biased region" description="Polar residues" evidence="1">
    <location>
        <begin position="16"/>
        <end position="27"/>
    </location>
</feature>
<dbReference type="EMBL" id="BAAFJT010000002">
    <property type="protein sequence ID" value="GAB0183439.1"/>
    <property type="molecule type" value="Genomic_DNA"/>
</dbReference>
<protein>
    <submittedName>
        <fullName evidence="2">Mitochondrial enolase superfamily member 1</fullName>
    </submittedName>
</protein>
<dbReference type="AlphaFoldDB" id="A0ABC9WD52"/>